<name>A0ACA9K264_9GLOM</name>
<proteinExistence type="predicted"/>
<gene>
    <name evidence="1" type="ORF">ACOLOM_LOCUS591</name>
</gene>
<reference evidence="1" key="1">
    <citation type="submission" date="2021-06" db="EMBL/GenBank/DDBJ databases">
        <authorList>
            <person name="Kallberg Y."/>
            <person name="Tangrot J."/>
            <person name="Rosling A."/>
        </authorList>
    </citation>
    <scope>NUCLEOTIDE SEQUENCE</scope>
    <source>
        <strain evidence="1">CL356</strain>
    </source>
</reference>
<accession>A0ACA9K264</accession>
<sequence>MRKLKLKDRPKLVGIKKKIERREATRERKAEAAARLEKAIEKELISRLKSKAYGDTPLNVNEDVWRSVLEGDKLEAEDDVTEESEVEDLETREFVEDDSEVELEDLEEIIEEEEKRDNEKEEIESSDYDSNEQEIEGEIEEGIEEQRAIKRKDAETKDLRQGKKKRAYVEVEYEQEHEPPASKLPAW</sequence>
<protein>
    <submittedName>
        <fullName evidence="1">10564_t:CDS:1</fullName>
    </submittedName>
</protein>
<comment type="caution">
    <text evidence="1">The sequence shown here is derived from an EMBL/GenBank/DDBJ whole genome shotgun (WGS) entry which is preliminary data.</text>
</comment>
<organism evidence="1 2">
    <name type="scientific">Acaulospora colombiana</name>
    <dbReference type="NCBI Taxonomy" id="27376"/>
    <lineage>
        <taxon>Eukaryota</taxon>
        <taxon>Fungi</taxon>
        <taxon>Fungi incertae sedis</taxon>
        <taxon>Mucoromycota</taxon>
        <taxon>Glomeromycotina</taxon>
        <taxon>Glomeromycetes</taxon>
        <taxon>Diversisporales</taxon>
        <taxon>Acaulosporaceae</taxon>
        <taxon>Acaulospora</taxon>
    </lineage>
</organism>
<evidence type="ECO:0000313" key="2">
    <source>
        <dbReference type="Proteomes" id="UP000789525"/>
    </source>
</evidence>
<dbReference type="EMBL" id="CAJVPT010000595">
    <property type="protein sequence ID" value="CAG8447359.1"/>
    <property type="molecule type" value="Genomic_DNA"/>
</dbReference>
<keyword evidence="2" id="KW-1185">Reference proteome</keyword>
<dbReference type="Proteomes" id="UP000789525">
    <property type="component" value="Unassembled WGS sequence"/>
</dbReference>
<evidence type="ECO:0000313" key="1">
    <source>
        <dbReference type="EMBL" id="CAG8447359.1"/>
    </source>
</evidence>